<gene>
    <name evidence="2" type="ORF">CLV72_102117</name>
</gene>
<dbReference type="OrthoDB" id="9806868at2"/>
<dbReference type="PROSITE" id="PS51819">
    <property type="entry name" value="VOC"/>
    <property type="match status" value="1"/>
</dbReference>
<feature type="domain" description="VOC" evidence="1">
    <location>
        <begin position="5"/>
        <end position="129"/>
    </location>
</feature>
<dbReference type="PANTHER" id="PTHR34109">
    <property type="entry name" value="BNAUNNG04460D PROTEIN-RELATED"/>
    <property type="match status" value="1"/>
</dbReference>
<evidence type="ECO:0000259" key="1">
    <source>
        <dbReference type="PROSITE" id="PS51819"/>
    </source>
</evidence>
<dbReference type="Gene3D" id="3.30.720.120">
    <property type="match status" value="1"/>
</dbReference>
<proteinExistence type="predicted"/>
<dbReference type="InterPro" id="IPR029068">
    <property type="entry name" value="Glyas_Bleomycin-R_OHBP_Dase"/>
</dbReference>
<evidence type="ECO:0000313" key="2">
    <source>
        <dbReference type="EMBL" id="PRY00486.1"/>
    </source>
</evidence>
<accession>A0A2T0Q9B6</accession>
<dbReference type="Proteomes" id="UP000237846">
    <property type="component" value="Unassembled WGS sequence"/>
</dbReference>
<reference evidence="2 3" key="1">
    <citation type="submission" date="2018-03" db="EMBL/GenBank/DDBJ databases">
        <title>Genomic Encyclopedia of Archaeal and Bacterial Type Strains, Phase II (KMG-II): from individual species to whole genera.</title>
        <authorList>
            <person name="Goeker M."/>
        </authorList>
    </citation>
    <scope>NUCLEOTIDE SEQUENCE [LARGE SCALE GENOMIC DNA]</scope>
    <source>
        <strain evidence="2 3">DSM 45601</strain>
    </source>
</reference>
<keyword evidence="3" id="KW-1185">Reference proteome</keyword>
<dbReference type="SUPFAM" id="SSF54593">
    <property type="entry name" value="Glyoxalase/Bleomycin resistance protein/Dihydroxybiphenyl dioxygenase"/>
    <property type="match status" value="1"/>
</dbReference>
<dbReference type="RefSeq" id="WP_106241907.1">
    <property type="nucleotide sequence ID" value="NZ_PVZC01000002.1"/>
</dbReference>
<dbReference type="InterPro" id="IPR004360">
    <property type="entry name" value="Glyas_Fos-R_dOase_dom"/>
</dbReference>
<dbReference type="Gene3D" id="3.30.720.110">
    <property type="match status" value="1"/>
</dbReference>
<dbReference type="InterPro" id="IPR037523">
    <property type="entry name" value="VOC_core"/>
</dbReference>
<evidence type="ECO:0000313" key="3">
    <source>
        <dbReference type="Proteomes" id="UP000237846"/>
    </source>
</evidence>
<dbReference type="EMBL" id="PVZC01000002">
    <property type="protein sequence ID" value="PRY00486.1"/>
    <property type="molecule type" value="Genomic_DNA"/>
</dbReference>
<comment type="caution">
    <text evidence="2">The sequence shown here is derived from an EMBL/GenBank/DDBJ whole genome shotgun (WGS) entry which is preliminary data.</text>
</comment>
<name>A0A2T0Q9B6_9ACTN</name>
<protein>
    <submittedName>
        <fullName evidence="2">PhnB protein</fullName>
    </submittedName>
</protein>
<organism evidence="2 3">
    <name type="scientific">Allonocardiopsis opalescens</name>
    <dbReference type="NCBI Taxonomy" id="1144618"/>
    <lineage>
        <taxon>Bacteria</taxon>
        <taxon>Bacillati</taxon>
        <taxon>Actinomycetota</taxon>
        <taxon>Actinomycetes</taxon>
        <taxon>Streptosporangiales</taxon>
        <taxon>Allonocardiopsis</taxon>
    </lineage>
</organism>
<dbReference type="PANTHER" id="PTHR34109:SF1">
    <property type="entry name" value="VOC DOMAIN-CONTAINING PROTEIN"/>
    <property type="match status" value="1"/>
</dbReference>
<sequence length="134" mass="14445">MNETATPSISPFLFCADVPASLDFAARAFGLAPDEPRPGPDGTVTHASARLGRHMVYFSAPHEDAMVPPKRLPALHALVMMYVADVDAVFEQARAAGATVEYPPTDMPYDRRECGVRDLDGHLWSIATPLPPGT</sequence>
<dbReference type="Pfam" id="PF00903">
    <property type="entry name" value="Glyoxalase"/>
    <property type="match status" value="1"/>
</dbReference>
<dbReference type="AlphaFoldDB" id="A0A2T0Q9B6"/>